<gene>
    <name evidence="2" type="ORF">GCM10007962_13270</name>
</gene>
<keyword evidence="1" id="KW-0812">Transmembrane</keyword>
<comment type="caution">
    <text evidence="2">The sequence shown here is derived from an EMBL/GenBank/DDBJ whole genome shotgun (WGS) entry which is preliminary data.</text>
</comment>
<evidence type="ECO:0000256" key="1">
    <source>
        <dbReference type="SAM" id="Phobius"/>
    </source>
</evidence>
<keyword evidence="3" id="KW-1185">Reference proteome</keyword>
<evidence type="ECO:0000313" key="2">
    <source>
        <dbReference type="EMBL" id="GGK20483.1"/>
    </source>
</evidence>
<reference evidence="2" key="2">
    <citation type="submission" date="2020-09" db="EMBL/GenBank/DDBJ databases">
        <authorList>
            <person name="Sun Q."/>
            <person name="Ohkuma M."/>
        </authorList>
    </citation>
    <scope>NUCLEOTIDE SEQUENCE</scope>
    <source>
        <strain evidence="2">JCM 12862</strain>
    </source>
</reference>
<feature type="transmembrane region" description="Helical" evidence="1">
    <location>
        <begin position="52"/>
        <end position="70"/>
    </location>
</feature>
<evidence type="ECO:0000313" key="3">
    <source>
        <dbReference type="Proteomes" id="UP000612329"/>
    </source>
</evidence>
<keyword evidence="1" id="KW-0472">Membrane</keyword>
<dbReference type="AlphaFoldDB" id="A0A8J3FIS6"/>
<organism evidence="2 3">
    <name type="scientific">Yeosuana aromativorans</name>
    <dbReference type="NCBI Taxonomy" id="288019"/>
    <lineage>
        <taxon>Bacteria</taxon>
        <taxon>Pseudomonadati</taxon>
        <taxon>Bacteroidota</taxon>
        <taxon>Flavobacteriia</taxon>
        <taxon>Flavobacteriales</taxon>
        <taxon>Flavobacteriaceae</taxon>
        <taxon>Yeosuana</taxon>
    </lineage>
</organism>
<accession>A0A8J3FIS6</accession>
<proteinExistence type="predicted"/>
<sequence length="76" mass="8732">MNLPWFKQIGIFFIPKSIIGWLILFCGLAYAVYDFMDIDSRSHSVSDTLINFVFNLLIIFAVYSFIGYLASRQAKA</sequence>
<protein>
    <submittedName>
        <fullName evidence="2">Uncharacterized protein</fullName>
    </submittedName>
</protein>
<name>A0A8J3FIS6_9FLAO</name>
<reference evidence="2" key="1">
    <citation type="journal article" date="2014" name="Int. J. Syst. Evol. Microbiol.">
        <title>Complete genome sequence of Corynebacterium casei LMG S-19264T (=DSM 44701T), isolated from a smear-ripened cheese.</title>
        <authorList>
            <consortium name="US DOE Joint Genome Institute (JGI-PGF)"/>
            <person name="Walter F."/>
            <person name="Albersmeier A."/>
            <person name="Kalinowski J."/>
            <person name="Ruckert C."/>
        </authorList>
    </citation>
    <scope>NUCLEOTIDE SEQUENCE</scope>
    <source>
        <strain evidence="2">JCM 12862</strain>
    </source>
</reference>
<feature type="transmembrane region" description="Helical" evidence="1">
    <location>
        <begin position="12"/>
        <end position="32"/>
    </location>
</feature>
<keyword evidence="1" id="KW-1133">Transmembrane helix</keyword>
<dbReference type="Proteomes" id="UP000612329">
    <property type="component" value="Unassembled WGS sequence"/>
</dbReference>
<dbReference type="EMBL" id="BMNR01000002">
    <property type="protein sequence ID" value="GGK20483.1"/>
    <property type="molecule type" value="Genomic_DNA"/>
</dbReference>